<comment type="caution">
    <text evidence="5">The sequence shown here is derived from an EMBL/GenBank/DDBJ whole genome shotgun (WGS) entry which is preliminary data.</text>
</comment>
<dbReference type="GO" id="GO:0046872">
    <property type="term" value="F:metal ion binding"/>
    <property type="evidence" value="ECO:0007669"/>
    <property type="project" value="InterPro"/>
</dbReference>
<dbReference type="InterPro" id="IPR007863">
    <property type="entry name" value="Peptidase_M16_C"/>
</dbReference>
<evidence type="ECO:0000313" key="5">
    <source>
        <dbReference type="EMBL" id="PIY95167.1"/>
    </source>
</evidence>
<dbReference type="InterPro" id="IPR011765">
    <property type="entry name" value="Pept_M16_N"/>
</dbReference>
<sequence length="425" mass="48711">MYQIFELKNKAKVIFAPRKETEAVTLLVMFNVGSRDEDRAVNGVSHFIEHLFFKGTKKRPNTQIISQELDKIGASFNAFTGKDYTGYYIKVVKEKAEVAFDILSDMLFNSLFKKSEIDRERGVIVEEIKMYKDNPLFYIGDLLEETVYQGHQLGRDIGGTAKIINNIPRAEIIKYRDSFYEPKRMIIGLAGNISKPKAAQLLDRYFKKRFGKPAKHDRLDFVDQQKAARIKVHYQKTDQVQMSLGFTAIGRSSGDYLAQVILATILGGNMSSRLFINVRERQGLAYSIRAGIDEHQDISCFYINGGLAKQNVTLAYRLIIRELNKIKKEPVSNEELKKAKDFLVGKLALNIEESFDYISWLIKQYIDVGIIKDLATVKKEINQVTTSQVQQLAKDIFQQDKLNLAIIGPYKDLIYFNKMINQIKL</sequence>
<dbReference type="Gene3D" id="3.30.830.10">
    <property type="entry name" value="Metalloenzyme, LuxS/M16 peptidase-like"/>
    <property type="match status" value="2"/>
</dbReference>
<name>A0A2M7REZ3_9BACT</name>
<dbReference type="Proteomes" id="UP000228689">
    <property type="component" value="Unassembled WGS sequence"/>
</dbReference>
<dbReference type="GO" id="GO:0006508">
    <property type="term" value="P:proteolysis"/>
    <property type="evidence" value="ECO:0007669"/>
    <property type="project" value="InterPro"/>
</dbReference>
<dbReference type="PANTHER" id="PTHR11851">
    <property type="entry name" value="METALLOPROTEASE"/>
    <property type="match status" value="1"/>
</dbReference>
<dbReference type="InterPro" id="IPR050361">
    <property type="entry name" value="MPP/UQCRC_Complex"/>
</dbReference>
<dbReference type="InterPro" id="IPR011249">
    <property type="entry name" value="Metalloenz_LuxS/M16"/>
</dbReference>
<evidence type="ECO:0000259" key="3">
    <source>
        <dbReference type="Pfam" id="PF00675"/>
    </source>
</evidence>
<protein>
    <recommendedName>
        <fullName evidence="7">Insulinase family protein</fullName>
    </recommendedName>
</protein>
<proteinExistence type="inferred from homology"/>
<accession>A0A2M7REZ3</accession>
<dbReference type="PROSITE" id="PS00143">
    <property type="entry name" value="INSULINASE"/>
    <property type="match status" value="1"/>
</dbReference>
<dbReference type="AlphaFoldDB" id="A0A2M7REZ3"/>
<evidence type="ECO:0000256" key="1">
    <source>
        <dbReference type="ARBA" id="ARBA00007261"/>
    </source>
</evidence>
<evidence type="ECO:0008006" key="7">
    <source>
        <dbReference type="Google" id="ProtNLM"/>
    </source>
</evidence>
<dbReference type="GO" id="GO:0004222">
    <property type="term" value="F:metalloendopeptidase activity"/>
    <property type="evidence" value="ECO:0007669"/>
    <property type="project" value="InterPro"/>
</dbReference>
<dbReference type="SUPFAM" id="SSF63411">
    <property type="entry name" value="LuxS/MPP-like metallohydrolase"/>
    <property type="match status" value="2"/>
</dbReference>
<reference evidence="6" key="1">
    <citation type="submission" date="2017-09" db="EMBL/GenBank/DDBJ databases">
        <title>Depth-based differentiation of microbial function through sediment-hosted aquifers and enrichment of novel symbionts in the deep terrestrial subsurface.</title>
        <authorList>
            <person name="Probst A.J."/>
            <person name="Ladd B."/>
            <person name="Jarett J.K."/>
            <person name="Geller-Mcgrath D.E."/>
            <person name="Sieber C.M.K."/>
            <person name="Emerson J.B."/>
            <person name="Anantharaman K."/>
            <person name="Thomas B.C."/>
            <person name="Malmstrom R."/>
            <person name="Stieglmeier M."/>
            <person name="Klingl A."/>
            <person name="Woyke T."/>
            <person name="Ryan C.M."/>
            <person name="Banfield J.F."/>
        </authorList>
    </citation>
    <scope>NUCLEOTIDE SEQUENCE [LARGE SCALE GENOMIC DNA]</scope>
</reference>
<feature type="domain" description="Peptidase M16 C-terminal" evidence="4">
    <location>
        <begin position="167"/>
        <end position="341"/>
    </location>
</feature>
<organism evidence="5 6">
    <name type="scientific">Candidatus Komeilibacteria bacterium CG_4_10_14_0_8_um_filter_37_78</name>
    <dbReference type="NCBI Taxonomy" id="1974471"/>
    <lineage>
        <taxon>Bacteria</taxon>
        <taxon>Candidatus Komeiliibacteriota</taxon>
    </lineage>
</organism>
<gene>
    <name evidence="5" type="ORF">COY67_01335</name>
</gene>
<feature type="domain" description="Peptidase M16 N-terminal" evidence="3">
    <location>
        <begin position="17"/>
        <end position="160"/>
    </location>
</feature>
<evidence type="ECO:0000313" key="6">
    <source>
        <dbReference type="Proteomes" id="UP000228689"/>
    </source>
</evidence>
<dbReference type="EMBL" id="PFMC01000035">
    <property type="protein sequence ID" value="PIY95167.1"/>
    <property type="molecule type" value="Genomic_DNA"/>
</dbReference>
<comment type="similarity">
    <text evidence="1 2">Belongs to the peptidase M16 family.</text>
</comment>
<evidence type="ECO:0000259" key="4">
    <source>
        <dbReference type="Pfam" id="PF05193"/>
    </source>
</evidence>
<dbReference type="PANTHER" id="PTHR11851:SF49">
    <property type="entry name" value="MITOCHONDRIAL-PROCESSING PEPTIDASE SUBUNIT ALPHA"/>
    <property type="match status" value="1"/>
</dbReference>
<dbReference type="Pfam" id="PF05193">
    <property type="entry name" value="Peptidase_M16_C"/>
    <property type="match status" value="1"/>
</dbReference>
<evidence type="ECO:0000256" key="2">
    <source>
        <dbReference type="RuleBase" id="RU004447"/>
    </source>
</evidence>
<dbReference type="Pfam" id="PF00675">
    <property type="entry name" value="Peptidase_M16"/>
    <property type="match status" value="1"/>
</dbReference>
<dbReference type="InterPro" id="IPR001431">
    <property type="entry name" value="Pept_M16_Zn_BS"/>
</dbReference>